<dbReference type="Proteomes" id="UP000266723">
    <property type="component" value="Unassembled WGS sequence"/>
</dbReference>
<gene>
    <name evidence="1" type="ORF">DY000_02056571</name>
</gene>
<accession>A0ABQ7A7G5</accession>
<organism evidence="1 2">
    <name type="scientific">Brassica cretica</name>
    <name type="common">Mustard</name>
    <dbReference type="NCBI Taxonomy" id="69181"/>
    <lineage>
        <taxon>Eukaryota</taxon>
        <taxon>Viridiplantae</taxon>
        <taxon>Streptophyta</taxon>
        <taxon>Embryophyta</taxon>
        <taxon>Tracheophyta</taxon>
        <taxon>Spermatophyta</taxon>
        <taxon>Magnoliopsida</taxon>
        <taxon>eudicotyledons</taxon>
        <taxon>Gunneridae</taxon>
        <taxon>Pentapetalae</taxon>
        <taxon>rosids</taxon>
        <taxon>malvids</taxon>
        <taxon>Brassicales</taxon>
        <taxon>Brassicaceae</taxon>
        <taxon>Brassiceae</taxon>
        <taxon>Brassica</taxon>
    </lineage>
</organism>
<protein>
    <submittedName>
        <fullName evidence="1">Uncharacterized protein</fullName>
    </submittedName>
</protein>
<keyword evidence="2" id="KW-1185">Reference proteome</keyword>
<sequence length="74" mass="8163">MNSLPLGGSRRSNRRFFSLSVDLVKGNGNCSPYRWLSSRMEDGDLSVGGCLRGSKTALSLSWWLSETKTNGDCF</sequence>
<evidence type="ECO:0000313" key="2">
    <source>
        <dbReference type="Proteomes" id="UP000266723"/>
    </source>
</evidence>
<reference evidence="1 2" key="1">
    <citation type="journal article" date="2020" name="BMC Genomics">
        <title>Intraspecific diversification of the crop wild relative Brassica cretica Lam. using demographic model selection.</title>
        <authorList>
            <person name="Kioukis A."/>
            <person name="Michalopoulou V.A."/>
            <person name="Briers L."/>
            <person name="Pirintsos S."/>
            <person name="Studholme D.J."/>
            <person name="Pavlidis P."/>
            <person name="Sarris P.F."/>
        </authorList>
    </citation>
    <scope>NUCLEOTIDE SEQUENCE [LARGE SCALE GENOMIC DNA]</scope>
    <source>
        <strain evidence="2">cv. PFS-1207/04</strain>
    </source>
</reference>
<name>A0ABQ7A7G5_BRACR</name>
<comment type="caution">
    <text evidence="1">The sequence shown here is derived from an EMBL/GenBank/DDBJ whole genome shotgun (WGS) entry which is preliminary data.</text>
</comment>
<proteinExistence type="predicted"/>
<dbReference type="EMBL" id="QGKV02002055">
    <property type="protein sequence ID" value="KAF3493555.1"/>
    <property type="molecule type" value="Genomic_DNA"/>
</dbReference>
<evidence type="ECO:0000313" key="1">
    <source>
        <dbReference type="EMBL" id="KAF3493555.1"/>
    </source>
</evidence>